<evidence type="ECO:0000313" key="2">
    <source>
        <dbReference type="EMBL" id="CEJ87052.1"/>
    </source>
</evidence>
<feature type="domain" description="2EXR" evidence="1">
    <location>
        <begin position="3"/>
        <end position="108"/>
    </location>
</feature>
<dbReference type="Proteomes" id="UP000039046">
    <property type="component" value="Unassembled WGS sequence"/>
</dbReference>
<sequence length="347" mass="40172">MAFHQFSRFPREIREAIWQHTVYYESEVCLCWPSNTCRGYPEGAGANSLNHSPQLPLTVDTAYPVAMHVCHESRVTVQRPSSGIRFRASQAAGCPTPFRRYLPELDILYFSEGAASVLRIGERLSKAARTVQQKLVDAAWHDILKKAKWIALEGRWFTFHYWDLQMLMETDDWWDDNHVRTERSHELQKRLSFVMAGSTPMEPSPRHFERFKAPGRRCKLVNLTAEEVAKIRVIIDPNGGALDIGPQELSVAIDLTRKYIFHGGTWEEGDPIWWRDDDLEIVSQTFVEYQTDGTWKEVCQQRMFSRNDLETSPPILVEDRPDPEVIRVIDTEISSELWEEPPVVGWL</sequence>
<name>A0A0A1TDD6_9HYPO</name>
<dbReference type="HOGENOM" id="CLU_816804_0_0_1"/>
<proteinExistence type="predicted"/>
<dbReference type="OrthoDB" id="3473305at2759"/>
<protein>
    <recommendedName>
        <fullName evidence="1">2EXR domain-containing protein</fullName>
    </recommendedName>
</protein>
<dbReference type="Pfam" id="PF20150">
    <property type="entry name" value="2EXR"/>
    <property type="match status" value="1"/>
</dbReference>
<gene>
    <name evidence="2" type="ORF">VHEMI04287</name>
</gene>
<reference evidence="2 3" key="1">
    <citation type="journal article" date="2015" name="Genome Announc.">
        <title>Draft Genome Sequence and Gene Annotation of the Entomopathogenic Fungus Verticillium hemipterigenum.</title>
        <authorList>
            <person name="Horn F."/>
            <person name="Habel A."/>
            <person name="Scharf D.H."/>
            <person name="Dworschak J."/>
            <person name="Brakhage A.A."/>
            <person name="Guthke R."/>
            <person name="Hertweck C."/>
            <person name="Linde J."/>
        </authorList>
    </citation>
    <scope>NUCLEOTIDE SEQUENCE [LARGE SCALE GENOMIC DNA]</scope>
</reference>
<dbReference type="EMBL" id="CDHN01000002">
    <property type="protein sequence ID" value="CEJ87052.1"/>
    <property type="molecule type" value="Genomic_DNA"/>
</dbReference>
<evidence type="ECO:0000313" key="3">
    <source>
        <dbReference type="Proteomes" id="UP000039046"/>
    </source>
</evidence>
<keyword evidence="3" id="KW-1185">Reference proteome</keyword>
<evidence type="ECO:0000259" key="1">
    <source>
        <dbReference type="Pfam" id="PF20150"/>
    </source>
</evidence>
<dbReference type="InterPro" id="IPR045518">
    <property type="entry name" value="2EXR"/>
</dbReference>
<organism evidence="2 3">
    <name type="scientific">[Torrubiella] hemipterigena</name>
    <dbReference type="NCBI Taxonomy" id="1531966"/>
    <lineage>
        <taxon>Eukaryota</taxon>
        <taxon>Fungi</taxon>
        <taxon>Dikarya</taxon>
        <taxon>Ascomycota</taxon>
        <taxon>Pezizomycotina</taxon>
        <taxon>Sordariomycetes</taxon>
        <taxon>Hypocreomycetidae</taxon>
        <taxon>Hypocreales</taxon>
        <taxon>Clavicipitaceae</taxon>
        <taxon>Clavicipitaceae incertae sedis</taxon>
        <taxon>'Torrubiella' clade</taxon>
    </lineage>
</organism>
<dbReference type="AlphaFoldDB" id="A0A0A1TDD6"/>
<accession>A0A0A1TDD6</accession>